<dbReference type="GO" id="GO:0006355">
    <property type="term" value="P:regulation of DNA-templated transcription"/>
    <property type="evidence" value="ECO:0007669"/>
    <property type="project" value="TreeGrafter"/>
</dbReference>
<evidence type="ECO:0000313" key="7">
    <source>
        <dbReference type="Proteomes" id="UP001154282"/>
    </source>
</evidence>
<reference evidence="6" key="1">
    <citation type="submission" date="2022-08" db="EMBL/GenBank/DDBJ databases">
        <authorList>
            <person name="Gutierrez-Valencia J."/>
        </authorList>
    </citation>
    <scope>NUCLEOTIDE SEQUENCE</scope>
</reference>
<evidence type="ECO:0000256" key="2">
    <source>
        <dbReference type="ARBA" id="ARBA00023242"/>
    </source>
</evidence>
<dbReference type="GO" id="GO:0005634">
    <property type="term" value="C:nucleus"/>
    <property type="evidence" value="ECO:0007669"/>
    <property type="project" value="UniProtKB-SubCell"/>
</dbReference>
<sequence>MSSPCLSGGGGRAYGGFDLEIVKSTSSRTSQTTSSSPSSTLSESSNSPLAISTRKPRTPRKRPNQTYNEAAALLSTAYPKIFPAAAVPTSKPFSPLPLDSSELLFFPIREKSKDPKSAATTEVSSRDNSCQSSSVADWKELCGGGGGGGYDEDEFDAESILDEEIEEGGIDSIMGNLSVVSSSSVGESVNQSQIPGFVYGYPPGFSSRNFHQWVGNGAPASRNRGGIRAFRRVDDWWSYPVVDVLQISPRLNSTNRRSSSSFDVLPGGAESNGKATVKQSLPGSGEKKKSSSSSSKKKKKVEKLEENESKAAILREEEEKSKAGKSGLLLNLNYDEVLKAWSGKGSPFPEDLDGNDVSTKVAQIDLFSLDGGVNDGIREASVLRYKEKRRSRLFFKKIRYQVRKVNADQRPRMKGRFVRRSNSIRSERSSSPSSSSQNDDEL</sequence>
<gene>
    <name evidence="6" type="ORF">LITE_LOCUS48573</name>
</gene>
<feature type="region of interest" description="Disordered" evidence="4">
    <location>
        <begin position="254"/>
        <end position="308"/>
    </location>
</feature>
<name>A0AAV0RKA8_9ROSI</name>
<dbReference type="PANTHER" id="PTHR31874">
    <property type="entry name" value="CCT MOTIF FAMILY PROTEIN, EXPRESSED"/>
    <property type="match status" value="1"/>
</dbReference>
<organism evidence="6 7">
    <name type="scientific">Linum tenue</name>
    <dbReference type="NCBI Taxonomy" id="586396"/>
    <lineage>
        <taxon>Eukaryota</taxon>
        <taxon>Viridiplantae</taxon>
        <taxon>Streptophyta</taxon>
        <taxon>Embryophyta</taxon>
        <taxon>Tracheophyta</taxon>
        <taxon>Spermatophyta</taxon>
        <taxon>Magnoliopsida</taxon>
        <taxon>eudicotyledons</taxon>
        <taxon>Gunneridae</taxon>
        <taxon>Pentapetalae</taxon>
        <taxon>rosids</taxon>
        <taxon>fabids</taxon>
        <taxon>Malpighiales</taxon>
        <taxon>Linaceae</taxon>
        <taxon>Linum</taxon>
    </lineage>
</organism>
<keyword evidence="2 3" id="KW-0539">Nucleus</keyword>
<evidence type="ECO:0000256" key="3">
    <source>
        <dbReference type="PROSITE-ProRule" id="PRU00357"/>
    </source>
</evidence>
<evidence type="ECO:0000313" key="6">
    <source>
        <dbReference type="EMBL" id="CAI0558000.1"/>
    </source>
</evidence>
<dbReference type="EMBL" id="CAMGYJ010000011">
    <property type="protein sequence ID" value="CAI0558000.1"/>
    <property type="molecule type" value="Genomic_DNA"/>
</dbReference>
<feature type="compositionally biased region" description="Polar residues" evidence="4">
    <location>
        <begin position="273"/>
        <end position="282"/>
    </location>
</feature>
<evidence type="ECO:0000256" key="1">
    <source>
        <dbReference type="ARBA" id="ARBA00004123"/>
    </source>
</evidence>
<dbReference type="PANTHER" id="PTHR31874:SF10">
    <property type="entry name" value="PROTEIN CHLOROPLAST IMPORT APPARATUS 2"/>
    <property type="match status" value="1"/>
</dbReference>
<evidence type="ECO:0000256" key="4">
    <source>
        <dbReference type="SAM" id="MobiDB-lite"/>
    </source>
</evidence>
<dbReference type="InterPro" id="IPR052453">
    <property type="entry name" value="CONSTANS-like_ZF"/>
</dbReference>
<keyword evidence="7" id="KW-1185">Reference proteome</keyword>
<feature type="compositionally biased region" description="Low complexity" evidence="4">
    <location>
        <begin position="24"/>
        <end position="47"/>
    </location>
</feature>
<protein>
    <recommendedName>
        <fullName evidence="5">CCT domain-containing protein</fullName>
    </recommendedName>
</protein>
<dbReference type="Proteomes" id="UP001154282">
    <property type="component" value="Unassembled WGS sequence"/>
</dbReference>
<comment type="subcellular location">
    <subcellularLocation>
        <location evidence="1 3">Nucleus</location>
    </subcellularLocation>
</comment>
<feature type="domain" description="CCT" evidence="5">
    <location>
        <begin position="378"/>
        <end position="420"/>
    </location>
</feature>
<dbReference type="AlphaFoldDB" id="A0AAV0RKA8"/>
<comment type="caution">
    <text evidence="6">The sequence shown here is derived from an EMBL/GenBank/DDBJ whole genome shotgun (WGS) entry which is preliminary data.</text>
</comment>
<evidence type="ECO:0000259" key="5">
    <source>
        <dbReference type="PROSITE" id="PS51017"/>
    </source>
</evidence>
<feature type="region of interest" description="Disordered" evidence="4">
    <location>
        <begin position="409"/>
        <end position="442"/>
    </location>
</feature>
<accession>A0AAV0RKA8</accession>
<dbReference type="PROSITE" id="PS51017">
    <property type="entry name" value="CCT"/>
    <property type="match status" value="1"/>
</dbReference>
<dbReference type="Pfam" id="PF06203">
    <property type="entry name" value="CCT"/>
    <property type="match status" value="1"/>
</dbReference>
<feature type="compositionally biased region" description="Basic residues" evidence="4">
    <location>
        <begin position="54"/>
        <end position="63"/>
    </location>
</feature>
<proteinExistence type="predicted"/>
<feature type="compositionally biased region" description="Low complexity" evidence="4">
    <location>
        <begin position="420"/>
        <end position="436"/>
    </location>
</feature>
<feature type="region of interest" description="Disordered" evidence="4">
    <location>
        <begin position="24"/>
        <end position="69"/>
    </location>
</feature>
<dbReference type="InterPro" id="IPR010402">
    <property type="entry name" value="CCT_domain"/>
</dbReference>